<dbReference type="eggNOG" id="COG1671">
    <property type="taxonomic scope" value="Bacteria"/>
</dbReference>
<keyword evidence="4" id="KW-1185">Reference proteome</keyword>
<comment type="caution">
    <text evidence="3">The sequence shown here is derived from an EMBL/GenBank/DDBJ whole genome shotgun (WGS) entry which is preliminary data.</text>
</comment>
<dbReference type="HAMAP" id="MF_00489">
    <property type="entry name" value="UPF0178"/>
    <property type="match status" value="1"/>
</dbReference>
<reference evidence="3 4" key="1">
    <citation type="submission" date="2011-06" db="EMBL/GenBank/DDBJ databases">
        <title>The Genome Sequence of Collinsella tanakaei YIT 12063.</title>
        <authorList>
            <consortium name="The Broad Institute Genome Sequencing Platform"/>
            <person name="Earl A."/>
            <person name="Ward D."/>
            <person name="Feldgarden M."/>
            <person name="Gevers D."/>
            <person name="Morotomi M."/>
            <person name="Young S.K."/>
            <person name="Zeng Q."/>
            <person name="Gargeya S."/>
            <person name="Fitzgerald M."/>
            <person name="Haas B."/>
            <person name="Abouelleil A."/>
            <person name="Alvarado L."/>
            <person name="Arachchi H.M."/>
            <person name="Berlin A."/>
            <person name="Brown A."/>
            <person name="Chapman S.B."/>
            <person name="Chen Z."/>
            <person name="Dunbar C."/>
            <person name="Freedman E."/>
            <person name="Gearin G."/>
            <person name="Gellesch M."/>
            <person name="Goldberg J."/>
            <person name="Griggs A."/>
            <person name="Gujja S."/>
            <person name="Heiman D."/>
            <person name="Howarth C."/>
            <person name="Larson L."/>
            <person name="Lui A."/>
            <person name="MacDonald P.J.P."/>
            <person name="Mehta T."/>
            <person name="Montmayeur A."/>
            <person name="Murphy C."/>
            <person name="Neiman D."/>
            <person name="Pearson M."/>
            <person name="Priest M."/>
            <person name="Roberts A."/>
            <person name="Saif S."/>
            <person name="Shea T."/>
            <person name="Shenoy N."/>
            <person name="Sisk P."/>
            <person name="Stolte C."/>
            <person name="Sykes S."/>
            <person name="Wortman J."/>
            <person name="Nusbaum C."/>
            <person name="Birren B."/>
        </authorList>
    </citation>
    <scope>NUCLEOTIDE SEQUENCE [LARGE SCALE GENOMIC DNA]</scope>
    <source>
        <strain evidence="3 4">YIT 12063</strain>
    </source>
</reference>
<dbReference type="PANTHER" id="PTHR35146:SF1">
    <property type="entry name" value="UPF0178 PROTEIN YAII"/>
    <property type="match status" value="1"/>
</dbReference>
<dbReference type="EMBL" id="ADLS01000011">
    <property type="protein sequence ID" value="EGX71472.1"/>
    <property type="molecule type" value="Genomic_DNA"/>
</dbReference>
<evidence type="ECO:0000256" key="2">
    <source>
        <dbReference type="HAMAP-Rule" id="MF_00489"/>
    </source>
</evidence>
<dbReference type="InterPro" id="IPR003791">
    <property type="entry name" value="UPF0178"/>
</dbReference>
<dbReference type="Pfam" id="PF02639">
    <property type="entry name" value="DUF188"/>
    <property type="match status" value="2"/>
</dbReference>
<protein>
    <recommendedName>
        <fullName evidence="2">UPF0178 protein HMPREF9452_00860</fullName>
    </recommendedName>
</protein>
<organism evidence="3 4">
    <name type="scientific">Collinsella tanakaei YIT 12063</name>
    <dbReference type="NCBI Taxonomy" id="742742"/>
    <lineage>
        <taxon>Bacteria</taxon>
        <taxon>Bacillati</taxon>
        <taxon>Actinomycetota</taxon>
        <taxon>Coriobacteriia</taxon>
        <taxon>Coriobacteriales</taxon>
        <taxon>Coriobacteriaceae</taxon>
        <taxon>Collinsella</taxon>
    </lineage>
</organism>
<sequence length="226" mass="25022">MQTASPLAPTLFIDADACPVTREALDAARRHGIHTVVAGNSTQNLQRRIRRDDPRDALSARRGFWVETLDVSVGADAADFAIVERLQPGDVVVTQDIGLASMVLGRGAFAIGVRGHLYRKETIDMQLFIRHEENMVLGRGAFAIGVRGHLYRKETIDMQLFIRHEEKKVRRAGGKTGGFSAFDDDDRERFVRNLSSLIHDALRNAAQTINSENNTVDVDGNDVTVD</sequence>
<accession>G1WHP7</accession>
<dbReference type="AlphaFoldDB" id="G1WHP7"/>
<comment type="similarity">
    <text evidence="1 2">Belongs to the UPF0178 family.</text>
</comment>
<evidence type="ECO:0000313" key="3">
    <source>
        <dbReference type="EMBL" id="EGX71472.1"/>
    </source>
</evidence>
<proteinExistence type="inferred from homology"/>
<dbReference type="STRING" id="742742.HMPREF9452_00860"/>
<gene>
    <name evidence="3" type="ORF">HMPREF9452_00860</name>
</gene>
<dbReference type="Proteomes" id="UP000004830">
    <property type="component" value="Unassembled WGS sequence"/>
</dbReference>
<dbReference type="PATRIC" id="fig|742742.3.peg.830"/>
<dbReference type="OrthoDB" id="9798918at2"/>
<dbReference type="GeneID" id="62758609"/>
<evidence type="ECO:0000256" key="1">
    <source>
        <dbReference type="ARBA" id="ARBA00008522"/>
    </source>
</evidence>
<dbReference type="HOGENOM" id="CLU_106619_0_0_11"/>
<name>G1WHP7_9ACTN</name>
<evidence type="ECO:0000313" key="4">
    <source>
        <dbReference type="Proteomes" id="UP000004830"/>
    </source>
</evidence>
<dbReference type="PANTHER" id="PTHR35146">
    <property type="entry name" value="UPF0178 PROTEIN YAII"/>
    <property type="match status" value="1"/>
</dbReference>
<dbReference type="RefSeq" id="WP_009140895.1">
    <property type="nucleotide sequence ID" value="NZ_JH126468.1"/>
</dbReference>